<evidence type="ECO:0000313" key="3">
    <source>
        <dbReference type="Proteomes" id="UP000823388"/>
    </source>
</evidence>
<accession>A0A8T0PLP2</accession>
<dbReference type="PANTHER" id="PTHR36478:SF10">
    <property type="entry name" value="ELYS-LIKE DOMAIN-CONTAINING PROTEIN"/>
    <property type="match status" value="1"/>
</dbReference>
<organism evidence="2 3">
    <name type="scientific">Panicum virgatum</name>
    <name type="common">Blackwell switchgrass</name>
    <dbReference type="NCBI Taxonomy" id="38727"/>
    <lineage>
        <taxon>Eukaryota</taxon>
        <taxon>Viridiplantae</taxon>
        <taxon>Streptophyta</taxon>
        <taxon>Embryophyta</taxon>
        <taxon>Tracheophyta</taxon>
        <taxon>Spermatophyta</taxon>
        <taxon>Magnoliopsida</taxon>
        <taxon>Liliopsida</taxon>
        <taxon>Poales</taxon>
        <taxon>Poaceae</taxon>
        <taxon>PACMAD clade</taxon>
        <taxon>Panicoideae</taxon>
        <taxon>Panicodae</taxon>
        <taxon>Paniceae</taxon>
        <taxon>Panicinae</taxon>
        <taxon>Panicum</taxon>
        <taxon>Panicum sect. Hiantes</taxon>
    </lineage>
</organism>
<dbReference type="EMBL" id="CM029051">
    <property type="protein sequence ID" value="KAG2562884.1"/>
    <property type="molecule type" value="Genomic_DNA"/>
</dbReference>
<feature type="region of interest" description="Disordered" evidence="1">
    <location>
        <begin position="305"/>
        <end position="354"/>
    </location>
</feature>
<dbReference type="AlphaFoldDB" id="A0A8T0PLP2"/>
<comment type="caution">
    <text evidence="2">The sequence shown here is derived from an EMBL/GenBank/DDBJ whole genome shotgun (WGS) entry which is preliminary data.</text>
</comment>
<dbReference type="OrthoDB" id="600596at2759"/>
<reference evidence="2" key="1">
    <citation type="submission" date="2020-05" db="EMBL/GenBank/DDBJ databases">
        <title>WGS assembly of Panicum virgatum.</title>
        <authorList>
            <person name="Lovell J.T."/>
            <person name="Jenkins J."/>
            <person name="Shu S."/>
            <person name="Juenger T.E."/>
            <person name="Schmutz J."/>
        </authorList>
    </citation>
    <scope>NUCLEOTIDE SEQUENCE</scope>
    <source>
        <strain evidence="2">AP13</strain>
    </source>
</reference>
<proteinExistence type="predicted"/>
<feature type="compositionally biased region" description="Polar residues" evidence="1">
    <location>
        <begin position="314"/>
        <end position="334"/>
    </location>
</feature>
<dbReference type="Proteomes" id="UP000823388">
    <property type="component" value="Chromosome 8K"/>
</dbReference>
<dbReference type="PANTHER" id="PTHR36478">
    <property type="entry name" value="OS04G0614237 PROTEIN-RELATED"/>
    <property type="match status" value="1"/>
</dbReference>
<dbReference type="EMBL" id="CM029051">
    <property type="protein sequence ID" value="KAG2562883.1"/>
    <property type="molecule type" value="Genomic_DNA"/>
</dbReference>
<keyword evidence="3" id="KW-1185">Reference proteome</keyword>
<gene>
    <name evidence="2" type="ORF">PVAP13_8KG299000</name>
</gene>
<name>A0A8T0PLP2_PANVG</name>
<protein>
    <submittedName>
        <fullName evidence="2">Uncharacterized protein</fullName>
    </submittedName>
</protein>
<evidence type="ECO:0000256" key="1">
    <source>
        <dbReference type="SAM" id="MobiDB-lite"/>
    </source>
</evidence>
<sequence length="382" mass="42067">MPIHRWMLAQIETLIASIESSQVDSLVPAVGGAMPPAVDRGDDDLAGAAEAEHPALRRIRHRRLLAFLHLQGLERTFQSMARETDAAFSAAHLGTLVARGQWRDAIGYLSRFLPPGGDGGRLPSVEARVLRRFLAVHADLADILAGTERGDALAADFREYRSHDRTVSRGSLRIRCIVLAALHDKQHLRASLNWELVWRNAAKIVSNLVCRSPELKRTVLIQPGPLMPHNVLPLHYRTGKRSHQKKKKKNKLQLCRRTRAYIIVDRYLLERGRLHFSSRSKESPDENEKKMNWVADLVDRSLKAGEPPKLHQESPLQTSGKQGSTSASVSQTTVGALARTARDSGMPSAANAGTNAGELAMHGAPFSRTTTGATVSQTKTLV</sequence>
<evidence type="ECO:0000313" key="2">
    <source>
        <dbReference type="EMBL" id="KAG2562883.1"/>
    </source>
</evidence>